<dbReference type="InterPro" id="IPR020818">
    <property type="entry name" value="Chaperonin_GroES"/>
</dbReference>
<dbReference type="Gene3D" id="2.30.33.40">
    <property type="entry name" value="GroES chaperonin"/>
    <property type="match status" value="1"/>
</dbReference>
<comment type="caution">
    <text evidence="5">The sequence shown here is derived from an EMBL/GenBank/DDBJ whole genome shotgun (WGS) entry which is preliminary data.</text>
</comment>
<dbReference type="GO" id="GO:0051082">
    <property type="term" value="F:unfolded protein binding"/>
    <property type="evidence" value="ECO:0007669"/>
    <property type="project" value="TreeGrafter"/>
</dbReference>
<dbReference type="CDD" id="cd00320">
    <property type="entry name" value="cpn10"/>
    <property type="match status" value="1"/>
</dbReference>
<evidence type="ECO:0000313" key="5">
    <source>
        <dbReference type="EMBL" id="OIN89171.1"/>
    </source>
</evidence>
<dbReference type="NCBIfam" id="NF001531">
    <property type="entry name" value="PRK00364.2-2"/>
    <property type="match status" value="1"/>
</dbReference>
<comment type="subunit">
    <text evidence="3">Heptamer of 7 subunits arranged in a ring. Interacts with the chaperonin GroEL.</text>
</comment>
<name>A0A1J4RP48_9BACT</name>
<dbReference type="GO" id="GO:0044183">
    <property type="term" value="F:protein folding chaperone"/>
    <property type="evidence" value="ECO:0007669"/>
    <property type="project" value="InterPro"/>
</dbReference>
<dbReference type="Proteomes" id="UP000182753">
    <property type="component" value="Unassembled WGS sequence"/>
</dbReference>
<comment type="subcellular location">
    <subcellularLocation>
        <location evidence="3">Cytoplasm</location>
    </subcellularLocation>
</comment>
<dbReference type="FunFam" id="2.30.33.40:FF:000001">
    <property type="entry name" value="10 kDa chaperonin"/>
    <property type="match status" value="1"/>
</dbReference>
<comment type="function">
    <text evidence="3 4">Together with the chaperonin GroEL, plays an essential role in assisting protein folding. The GroEL-GroES system forms a nano-cage that allows encapsulation of the non-native substrate proteins and provides a physical environment optimized to promote and accelerate protein folding. GroES binds to the apical surface of the GroEL ring, thereby capping the opening of the GroEL channel.</text>
</comment>
<dbReference type="PRINTS" id="PR00297">
    <property type="entry name" value="CHAPERONIN10"/>
</dbReference>
<dbReference type="PANTHER" id="PTHR10772">
    <property type="entry name" value="10 KDA HEAT SHOCK PROTEIN"/>
    <property type="match status" value="1"/>
</dbReference>
<keyword evidence="2 3" id="KW-0143">Chaperone</keyword>
<evidence type="ECO:0000256" key="4">
    <source>
        <dbReference type="RuleBase" id="RU000535"/>
    </source>
</evidence>
<dbReference type="EMBL" id="MNUJ01000047">
    <property type="protein sequence ID" value="OIN89171.1"/>
    <property type="molecule type" value="Genomic_DNA"/>
</dbReference>
<dbReference type="NCBIfam" id="NF001533">
    <property type="entry name" value="PRK00364.2-4"/>
    <property type="match status" value="1"/>
</dbReference>
<proteinExistence type="inferred from homology"/>
<organism evidence="5 6">
    <name type="scientific">Candidatus Berkelbacteria bacterium CG1_02_42_45</name>
    <dbReference type="NCBI Taxonomy" id="1805036"/>
    <lineage>
        <taxon>Bacteria</taxon>
        <taxon>Candidatus Berkelbacteria</taxon>
    </lineage>
</organism>
<dbReference type="InterPro" id="IPR011032">
    <property type="entry name" value="GroES-like_sf"/>
</dbReference>
<protein>
    <recommendedName>
        <fullName evidence="3">Co-chaperonin GroES</fullName>
    </recommendedName>
    <alternativeName>
        <fullName evidence="3">10 kDa chaperonin</fullName>
    </alternativeName>
    <alternativeName>
        <fullName evidence="3">Chaperonin-10</fullName>
        <shortName evidence="3">Cpn10</shortName>
    </alternativeName>
</protein>
<dbReference type="Pfam" id="PF00166">
    <property type="entry name" value="Cpn10"/>
    <property type="match status" value="1"/>
</dbReference>
<dbReference type="HAMAP" id="MF_00580">
    <property type="entry name" value="CH10"/>
    <property type="match status" value="1"/>
</dbReference>
<evidence type="ECO:0000256" key="3">
    <source>
        <dbReference type="HAMAP-Rule" id="MF_00580"/>
    </source>
</evidence>
<dbReference type="PANTHER" id="PTHR10772:SF63">
    <property type="entry name" value="20 KDA CHAPERONIN, CHLOROPLASTIC"/>
    <property type="match status" value="1"/>
</dbReference>
<gene>
    <name evidence="3" type="primary">groES</name>
    <name evidence="3" type="synonym">groS</name>
    <name evidence="5" type="ORF">AUJ40_02305</name>
</gene>
<dbReference type="GO" id="GO:0005524">
    <property type="term" value="F:ATP binding"/>
    <property type="evidence" value="ECO:0007669"/>
    <property type="project" value="InterPro"/>
</dbReference>
<keyword evidence="3" id="KW-0963">Cytoplasm</keyword>
<dbReference type="GO" id="GO:0046872">
    <property type="term" value="F:metal ion binding"/>
    <property type="evidence" value="ECO:0007669"/>
    <property type="project" value="TreeGrafter"/>
</dbReference>
<dbReference type="GO" id="GO:0005737">
    <property type="term" value="C:cytoplasm"/>
    <property type="evidence" value="ECO:0007669"/>
    <property type="project" value="UniProtKB-SubCell"/>
</dbReference>
<accession>A0A1J4RP48</accession>
<sequence>MLKPLGDRVLIEPLAAEEVTKAGIIIPDSAKEERSEGRVVAIGTGIVKGKKYEFSVKVGDKVLYGKYSGEEVKIDGKEYKVVKEEEIIGVL</sequence>
<dbReference type="SUPFAM" id="SSF50129">
    <property type="entry name" value="GroES-like"/>
    <property type="match status" value="1"/>
</dbReference>
<evidence type="ECO:0000256" key="2">
    <source>
        <dbReference type="ARBA" id="ARBA00023186"/>
    </source>
</evidence>
<evidence type="ECO:0000256" key="1">
    <source>
        <dbReference type="ARBA" id="ARBA00006975"/>
    </source>
</evidence>
<dbReference type="InterPro" id="IPR037124">
    <property type="entry name" value="Chaperonin_GroES_sf"/>
</dbReference>
<dbReference type="GO" id="GO:0051087">
    <property type="term" value="F:protein-folding chaperone binding"/>
    <property type="evidence" value="ECO:0007669"/>
    <property type="project" value="TreeGrafter"/>
</dbReference>
<comment type="similarity">
    <text evidence="1 3 4">Belongs to the GroES chaperonin family.</text>
</comment>
<reference evidence="5 6" key="1">
    <citation type="journal article" date="2016" name="Environ. Microbiol.">
        <title>Genomic resolution of a cold subsurface aquifer community provides metabolic insights for novel microbes adapted to high CO concentrations.</title>
        <authorList>
            <person name="Probst A.J."/>
            <person name="Castelle C.J."/>
            <person name="Singh A."/>
            <person name="Brown C.T."/>
            <person name="Anantharaman K."/>
            <person name="Sharon I."/>
            <person name="Hug L.A."/>
            <person name="Burstein D."/>
            <person name="Emerson J.B."/>
            <person name="Thomas B.C."/>
            <person name="Banfield J.F."/>
        </authorList>
    </citation>
    <scope>NUCLEOTIDE SEQUENCE [LARGE SCALE GENOMIC DNA]</scope>
    <source>
        <strain evidence="5">CG1_02_42_45</strain>
    </source>
</reference>
<dbReference type="AlphaFoldDB" id="A0A1J4RP48"/>
<dbReference type="SMART" id="SM00883">
    <property type="entry name" value="Cpn10"/>
    <property type="match status" value="1"/>
</dbReference>
<evidence type="ECO:0000313" key="6">
    <source>
        <dbReference type="Proteomes" id="UP000182753"/>
    </source>
</evidence>